<dbReference type="OrthoDB" id="7625478at2"/>
<feature type="domain" description="ATP-grasp" evidence="5">
    <location>
        <begin position="151"/>
        <end position="342"/>
    </location>
</feature>
<dbReference type="Proteomes" id="UP000245639">
    <property type="component" value="Unassembled WGS sequence"/>
</dbReference>
<dbReference type="Pfam" id="PF15632">
    <property type="entry name" value="ATPgrasp_Ter"/>
    <property type="match status" value="1"/>
</dbReference>
<sequence>MAISQGQASCSVPVTAKGGGGAGDVLAARLRGTPVPAYVLGGHEAGLAVVRSLGRAGIPVVVVTTTPTEHARRSTAVSRTVTAPDPSAHARDYVDVLVRLAATDGPGVVFPTTDEALEAVALYRDDLARHHLVACSADDVARTFLDKSLTSQVAAAAGVDAPGTASPTSEAELDECIRRIGFPCLVKPRESYRYHRAFGVKMKRADDADQLRAAWREADALGLGMLIQELVPGPETAGVNYNVYMVDGEPLVEFTSRKLRLAPADFGYPCAVVTASVPEVVEPGRAIVRGMGIEGFANVEFKQDQRDGRYRLMEVNGRPNMSGQLAVHCGVDFPLLTYRHLVDGELPRPVTYPEGVYWIDEARDPAAVAARWRQGGTTARTGAAPYRGSHVFATFSAADPVPFLSRMRAKLRGR</sequence>
<reference evidence="6 7" key="1">
    <citation type="submission" date="2018-04" db="EMBL/GenBank/DDBJ databases">
        <title>Genomic Encyclopedia of Type Strains, Phase IV (KMG-IV): sequencing the most valuable type-strain genomes for metagenomic binning, comparative biology and taxonomic classification.</title>
        <authorList>
            <person name="Goeker M."/>
        </authorList>
    </citation>
    <scope>NUCLEOTIDE SEQUENCE [LARGE SCALE GENOMIC DNA]</scope>
    <source>
        <strain evidence="6 7">DSM 45771</strain>
    </source>
</reference>
<keyword evidence="1 6" id="KW-0436">Ligase</keyword>
<evidence type="ECO:0000313" key="6">
    <source>
        <dbReference type="EMBL" id="PVZ07978.1"/>
    </source>
</evidence>
<dbReference type="RefSeq" id="WP_116709652.1">
    <property type="nucleotide sequence ID" value="NZ_QEKW01000010.1"/>
</dbReference>
<evidence type="ECO:0000313" key="7">
    <source>
        <dbReference type="Proteomes" id="UP000245639"/>
    </source>
</evidence>
<proteinExistence type="predicted"/>
<dbReference type="Gene3D" id="3.30.1490.20">
    <property type="entry name" value="ATP-grasp fold, A domain"/>
    <property type="match status" value="1"/>
</dbReference>
<dbReference type="InterPro" id="IPR011761">
    <property type="entry name" value="ATP-grasp"/>
</dbReference>
<keyword evidence="3 4" id="KW-0067">ATP-binding</keyword>
<dbReference type="InterPro" id="IPR013815">
    <property type="entry name" value="ATP_grasp_subdomain_1"/>
</dbReference>
<gene>
    <name evidence="6" type="ORF">C8D89_110131</name>
</gene>
<keyword evidence="7" id="KW-1185">Reference proteome</keyword>
<dbReference type="GO" id="GO:0046872">
    <property type="term" value="F:metal ion binding"/>
    <property type="evidence" value="ECO:0007669"/>
    <property type="project" value="InterPro"/>
</dbReference>
<organism evidence="6 7">
    <name type="scientific">Actinomycetospora cinnamomea</name>
    <dbReference type="NCBI Taxonomy" id="663609"/>
    <lineage>
        <taxon>Bacteria</taxon>
        <taxon>Bacillati</taxon>
        <taxon>Actinomycetota</taxon>
        <taxon>Actinomycetes</taxon>
        <taxon>Pseudonocardiales</taxon>
        <taxon>Pseudonocardiaceae</taxon>
        <taxon>Actinomycetospora</taxon>
    </lineage>
</organism>
<dbReference type="Gene3D" id="3.40.50.20">
    <property type="match status" value="1"/>
</dbReference>
<dbReference type="GO" id="GO:0016874">
    <property type="term" value="F:ligase activity"/>
    <property type="evidence" value="ECO:0007669"/>
    <property type="project" value="UniProtKB-KW"/>
</dbReference>
<dbReference type="EMBL" id="QEKW01000010">
    <property type="protein sequence ID" value="PVZ07978.1"/>
    <property type="molecule type" value="Genomic_DNA"/>
</dbReference>
<evidence type="ECO:0000259" key="5">
    <source>
        <dbReference type="PROSITE" id="PS50975"/>
    </source>
</evidence>
<evidence type="ECO:0000256" key="2">
    <source>
        <dbReference type="ARBA" id="ARBA00022741"/>
    </source>
</evidence>
<evidence type="ECO:0000256" key="1">
    <source>
        <dbReference type="ARBA" id="ARBA00022598"/>
    </source>
</evidence>
<evidence type="ECO:0000256" key="4">
    <source>
        <dbReference type="PROSITE-ProRule" id="PRU00409"/>
    </source>
</evidence>
<dbReference type="PANTHER" id="PTHR43585:SF2">
    <property type="entry name" value="ATP-GRASP ENZYME FSQD"/>
    <property type="match status" value="1"/>
</dbReference>
<dbReference type="SUPFAM" id="SSF56059">
    <property type="entry name" value="Glutathione synthetase ATP-binding domain-like"/>
    <property type="match status" value="1"/>
</dbReference>
<dbReference type="GO" id="GO:0005524">
    <property type="term" value="F:ATP binding"/>
    <property type="evidence" value="ECO:0007669"/>
    <property type="project" value="UniProtKB-UniRule"/>
</dbReference>
<name>A0A2U1F731_9PSEU</name>
<protein>
    <submittedName>
        <fullName evidence="6">Putative ATP-grasp superfamily ATP-dependent carboligase</fullName>
    </submittedName>
</protein>
<dbReference type="PROSITE" id="PS50975">
    <property type="entry name" value="ATP_GRASP"/>
    <property type="match status" value="1"/>
</dbReference>
<keyword evidence="2 4" id="KW-0547">Nucleotide-binding</keyword>
<evidence type="ECO:0000256" key="3">
    <source>
        <dbReference type="ARBA" id="ARBA00022840"/>
    </source>
</evidence>
<dbReference type="InterPro" id="IPR052032">
    <property type="entry name" value="ATP-dep_AA_Ligase"/>
</dbReference>
<dbReference type="Gene3D" id="3.30.470.20">
    <property type="entry name" value="ATP-grasp fold, B domain"/>
    <property type="match status" value="1"/>
</dbReference>
<accession>A0A2U1F731</accession>
<dbReference type="AlphaFoldDB" id="A0A2U1F731"/>
<dbReference type="PANTHER" id="PTHR43585">
    <property type="entry name" value="FUMIPYRROLE BIOSYNTHESIS PROTEIN C"/>
    <property type="match status" value="1"/>
</dbReference>
<comment type="caution">
    <text evidence="6">The sequence shown here is derived from an EMBL/GenBank/DDBJ whole genome shotgun (WGS) entry which is preliminary data.</text>
</comment>